<feature type="compositionally biased region" description="Pro residues" evidence="1">
    <location>
        <begin position="52"/>
        <end position="62"/>
    </location>
</feature>
<dbReference type="EMBL" id="CM000127">
    <property type="protein sequence ID" value="EEC73027.1"/>
    <property type="molecule type" value="Genomic_DNA"/>
</dbReference>
<reference evidence="2 3" key="1">
    <citation type="journal article" date="2005" name="PLoS Biol.">
        <title>The genomes of Oryza sativa: a history of duplications.</title>
        <authorList>
            <person name="Yu J."/>
            <person name="Wang J."/>
            <person name="Lin W."/>
            <person name="Li S."/>
            <person name="Li H."/>
            <person name="Zhou J."/>
            <person name="Ni P."/>
            <person name="Dong W."/>
            <person name="Hu S."/>
            <person name="Zeng C."/>
            <person name="Zhang J."/>
            <person name="Zhang Y."/>
            <person name="Li R."/>
            <person name="Xu Z."/>
            <person name="Li S."/>
            <person name="Li X."/>
            <person name="Zheng H."/>
            <person name="Cong L."/>
            <person name="Lin L."/>
            <person name="Yin J."/>
            <person name="Geng J."/>
            <person name="Li G."/>
            <person name="Shi J."/>
            <person name="Liu J."/>
            <person name="Lv H."/>
            <person name="Li J."/>
            <person name="Wang J."/>
            <person name="Deng Y."/>
            <person name="Ran L."/>
            <person name="Shi X."/>
            <person name="Wang X."/>
            <person name="Wu Q."/>
            <person name="Li C."/>
            <person name="Ren X."/>
            <person name="Wang J."/>
            <person name="Wang X."/>
            <person name="Li D."/>
            <person name="Liu D."/>
            <person name="Zhang X."/>
            <person name="Ji Z."/>
            <person name="Zhao W."/>
            <person name="Sun Y."/>
            <person name="Zhang Z."/>
            <person name="Bao J."/>
            <person name="Han Y."/>
            <person name="Dong L."/>
            <person name="Ji J."/>
            <person name="Chen P."/>
            <person name="Wu S."/>
            <person name="Liu J."/>
            <person name="Xiao Y."/>
            <person name="Bu D."/>
            <person name="Tan J."/>
            <person name="Yang L."/>
            <person name="Ye C."/>
            <person name="Zhang J."/>
            <person name="Xu J."/>
            <person name="Zhou Y."/>
            <person name="Yu Y."/>
            <person name="Zhang B."/>
            <person name="Zhuang S."/>
            <person name="Wei H."/>
            <person name="Liu B."/>
            <person name="Lei M."/>
            <person name="Yu H."/>
            <person name="Li Y."/>
            <person name="Xu H."/>
            <person name="Wei S."/>
            <person name="He X."/>
            <person name="Fang L."/>
            <person name="Zhang Z."/>
            <person name="Zhang Y."/>
            <person name="Huang X."/>
            <person name="Su Z."/>
            <person name="Tong W."/>
            <person name="Li J."/>
            <person name="Tong Z."/>
            <person name="Li S."/>
            <person name="Ye J."/>
            <person name="Wang L."/>
            <person name="Fang L."/>
            <person name="Lei T."/>
            <person name="Chen C."/>
            <person name="Chen H."/>
            <person name="Xu Z."/>
            <person name="Li H."/>
            <person name="Huang H."/>
            <person name="Zhang F."/>
            <person name="Xu H."/>
            <person name="Li N."/>
            <person name="Zhao C."/>
            <person name="Li S."/>
            <person name="Dong L."/>
            <person name="Huang Y."/>
            <person name="Li L."/>
            <person name="Xi Y."/>
            <person name="Qi Q."/>
            <person name="Li W."/>
            <person name="Zhang B."/>
            <person name="Hu W."/>
            <person name="Zhang Y."/>
            <person name="Tian X."/>
            <person name="Jiao Y."/>
            <person name="Liang X."/>
            <person name="Jin J."/>
            <person name="Gao L."/>
            <person name="Zheng W."/>
            <person name="Hao B."/>
            <person name="Liu S."/>
            <person name="Wang W."/>
            <person name="Yuan L."/>
            <person name="Cao M."/>
            <person name="McDermott J."/>
            <person name="Samudrala R."/>
            <person name="Wang J."/>
            <person name="Wong G.K."/>
            <person name="Yang H."/>
        </authorList>
    </citation>
    <scope>NUCLEOTIDE SEQUENCE [LARGE SCALE GENOMIC DNA]</scope>
    <source>
        <strain evidence="3">cv. 93-11</strain>
    </source>
</reference>
<dbReference type="Gramene" id="BGIOSGA008069-TA">
    <property type="protein sequence ID" value="BGIOSGA008069-PA"/>
    <property type="gene ID" value="BGIOSGA008069"/>
</dbReference>
<accession>B8AGA7</accession>
<feature type="region of interest" description="Disordered" evidence="1">
    <location>
        <begin position="30"/>
        <end position="127"/>
    </location>
</feature>
<evidence type="ECO:0000313" key="3">
    <source>
        <dbReference type="Proteomes" id="UP000007015"/>
    </source>
</evidence>
<proteinExistence type="predicted"/>
<sequence length="127" mass="12682">MVAIAVLTAATSLSRRQAASMPLPPNRVHTVVSFAPTPGGCLESGPAANSTPPRPPPMPPSHRPGSLPPEATDPAIGEQDPCILAPDLDAAVGSSSTSAPGPELRLAGTPTALTASEGERAPLPPCL</sequence>
<gene>
    <name evidence="2" type="ORF">OsI_06964</name>
</gene>
<evidence type="ECO:0000313" key="2">
    <source>
        <dbReference type="EMBL" id="EEC73027.1"/>
    </source>
</evidence>
<name>B8AGA7_ORYSI</name>
<evidence type="ECO:0000256" key="1">
    <source>
        <dbReference type="SAM" id="MobiDB-lite"/>
    </source>
</evidence>
<dbReference type="AlphaFoldDB" id="B8AGA7"/>
<dbReference type="Proteomes" id="UP000007015">
    <property type="component" value="Chromosome 2"/>
</dbReference>
<keyword evidence="3" id="KW-1185">Reference proteome</keyword>
<organism evidence="2 3">
    <name type="scientific">Oryza sativa subsp. indica</name>
    <name type="common">Rice</name>
    <dbReference type="NCBI Taxonomy" id="39946"/>
    <lineage>
        <taxon>Eukaryota</taxon>
        <taxon>Viridiplantae</taxon>
        <taxon>Streptophyta</taxon>
        <taxon>Embryophyta</taxon>
        <taxon>Tracheophyta</taxon>
        <taxon>Spermatophyta</taxon>
        <taxon>Magnoliopsida</taxon>
        <taxon>Liliopsida</taxon>
        <taxon>Poales</taxon>
        <taxon>Poaceae</taxon>
        <taxon>BOP clade</taxon>
        <taxon>Oryzoideae</taxon>
        <taxon>Oryzeae</taxon>
        <taxon>Oryzinae</taxon>
        <taxon>Oryza</taxon>
        <taxon>Oryza sativa</taxon>
    </lineage>
</organism>
<dbReference type="HOGENOM" id="CLU_1974188_0_0_1"/>
<protein>
    <submittedName>
        <fullName evidence="2">Uncharacterized protein</fullName>
    </submittedName>
</protein>